<evidence type="ECO:0000313" key="3">
    <source>
        <dbReference type="Proteomes" id="UP000554235"/>
    </source>
</evidence>
<evidence type="ECO:0000256" key="1">
    <source>
        <dbReference type="SAM" id="MobiDB-lite"/>
    </source>
</evidence>
<accession>A0A8H4KHY7</accession>
<dbReference type="EMBL" id="JAADYS010003160">
    <property type="protein sequence ID" value="KAF4450038.1"/>
    <property type="molecule type" value="Genomic_DNA"/>
</dbReference>
<feature type="compositionally biased region" description="Basic and acidic residues" evidence="1">
    <location>
        <begin position="60"/>
        <end position="77"/>
    </location>
</feature>
<sequence length="216" mass="23952">MCWKTIQFNICRGCGHRWGKTLTQQPCEGAKFDMQRYGQCSMGVRMRDAEQAAECGSCRRAREQREEEERRRSEIRKAPPVPAPGGETTTEEEVPVAGVLFPHSVIKKTADRLGILPLPNTKTHVQPLQHHQPNPPPPRYYSSSLAQDTGTDSSIAAVISHLLRHEFSLSPSKTNSSSPVGSLLSQSIRPLPPSQLPILAPTKTSQANPTHFSLRR</sequence>
<feature type="region of interest" description="Disordered" evidence="1">
    <location>
        <begin position="117"/>
        <end position="148"/>
    </location>
</feature>
<evidence type="ECO:0000313" key="2">
    <source>
        <dbReference type="EMBL" id="KAF4450038.1"/>
    </source>
</evidence>
<proteinExistence type="predicted"/>
<organism evidence="2 3">
    <name type="scientific">Fusarium albosuccineum</name>
    <dbReference type="NCBI Taxonomy" id="1237068"/>
    <lineage>
        <taxon>Eukaryota</taxon>
        <taxon>Fungi</taxon>
        <taxon>Dikarya</taxon>
        <taxon>Ascomycota</taxon>
        <taxon>Pezizomycotina</taxon>
        <taxon>Sordariomycetes</taxon>
        <taxon>Hypocreomycetidae</taxon>
        <taxon>Hypocreales</taxon>
        <taxon>Nectriaceae</taxon>
        <taxon>Fusarium</taxon>
        <taxon>Fusarium decemcellulare species complex</taxon>
    </lineage>
</organism>
<feature type="compositionally biased region" description="Low complexity" evidence="1">
    <location>
        <begin position="169"/>
        <end position="187"/>
    </location>
</feature>
<feature type="compositionally biased region" description="Polar residues" evidence="1">
    <location>
        <begin position="202"/>
        <end position="216"/>
    </location>
</feature>
<dbReference type="AlphaFoldDB" id="A0A8H4KHY7"/>
<protein>
    <submittedName>
        <fullName evidence="2">Uncharacterized protein</fullName>
    </submittedName>
</protein>
<keyword evidence="3" id="KW-1185">Reference proteome</keyword>
<name>A0A8H4KHY7_9HYPO</name>
<dbReference type="Proteomes" id="UP000554235">
    <property type="component" value="Unassembled WGS sequence"/>
</dbReference>
<comment type="caution">
    <text evidence="2">The sequence shown here is derived from an EMBL/GenBank/DDBJ whole genome shotgun (WGS) entry which is preliminary data.</text>
</comment>
<feature type="region of interest" description="Disordered" evidence="1">
    <location>
        <begin position="169"/>
        <end position="216"/>
    </location>
</feature>
<feature type="region of interest" description="Disordered" evidence="1">
    <location>
        <begin position="51"/>
        <end position="95"/>
    </location>
</feature>
<gene>
    <name evidence="2" type="ORF">FALBO_16548</name>
</gene>
<reference evidence="2 3" key="1">
    <citation type="submission" date="2020-01" db="EMBL/GenBank/DDBJ databases">
        <title>Identification and distribution of gene clusters putatively required for synthesis of sphingolipid metabolism inhibitors in phylogenetically diverse species of the filamentous fungus Fusarium.</title>
        <authorList>
            <person name="Kim H.-S."/>
            <person name="Busman M."/>
            <person name="Brown D.W."/>
            <person name="Divon H."/>
            <person name="Uhlig S."/>
            <person name="Proctor R.H."/>
        </authorList>
    </citation>
    <scope>NUCLEOTIDE SEQUENCE [LARGE SCALE GENOMIC DNA]</scope>
    <source>
        <strain evidence="2 3">NRRL 20459</strain>
    </source>
</reference>